<keyword evidence="3 5" id="KW-0067">ATP-binding</keyword>
<reference evidence="5 6" key="1">
    <citation type="submission" date="2018-06" db="EMBL/GenBank/DDBJ databases">
        <title>Extensive metabolic versatility and redundancy in microbially diverse, dynamic hydrothermal sediments.</title>
        <authorList>
            <person name="Dombrowski N."/>
            <person name="Teske A."/>
            <person name="Baker B.J."/>
        </authorList>
    </citation>
    <scope>NUCLEOTIDE SEQUENCE [LARGE SCALE GENOMIC DNA]</scope>
    <source>
        <strain evidence="5">B35_G9</strain>
    </source>
</reference>
<proteinExistence type="inferred from homology"/>
<dbReference type="SMART" id="SM00382">
    <property type="entry name" value="AAA"/>
    <property type="match status" value="1"/>
</dbReference>
<dbReference type="Pfam" id="PF00005">
    <property type="entry name" value="ABC_tran"/>
    <property type="match status" value="1"/>
</dbReference>
<dbReference type="InterPro" id="IPR003439">
    <property type="entry name" value="ABC_transporter-like_ATP-bd"/>
</dbReference>
<feature type="domain" description="ABC transporter" evidence="4">
    <location>
        <begin position="3"/>
        <end position="230"/>
    </location>
</feature>
<dbReference type="InterPro" id="IPR003593">
    <property type="entry name" value="AAA+_ATPase"/>
</dbReference>
<evidence type="ECO:0000256" key="1">
    <source>
        <dbReference type="ARBA" id="ARBA00006216"/>
    </source>
</evidence>
<dbReference type="Gene3D" id="3.40.50.300">
    <property type="entry name" value="P-loop containing nucleotide triphosphate hydrolases"/>
    <property type="match status" value="1"/>
</dbReference>
<gene>
    <name evidence="5" type="ORF">DRP44_08675</name>
</gene>
<dbReference type="AlphaFoldDB" id="A0A660S3Z7"/>
<dbReference type="InterPro" id="IPR017871">
    <property type="entry name" value="ABC_transporter-like_CS"/>
</dbReference>
<comment type="similarity">
    <text evidence="1">Belongs to the ABC transporter superfamily. Ycf16 family.</text>
</comment>
<evidence type="ECO:0000256" key="2">
    <source>
        <dbReference type="ARBA" id="ARBA00022741"/>
    </source>
</evidence>
<dbReference type="PROSITE" id="PS00211">
    <property type="entry name" value="ABC_TRANSPORTER_1"/>
    <property type="match status" value="1"/>
</dbReference>
<evidence type="ECO:0000256" key="3">
    <source>
        <dbReference type="ARBA" id="ARBA00022840"/>
    </source>
</evidence>
<dbReference type="InterPro" id="IPR027417">
    <property type="entry name" value="P-loop_NTPase"/>
</dbReference>
<evidence type="ECO:0000313" key="6">
    <source>
        <dbReference type="Proteomes" id="UP000282321"/>
    </source>
</evidence>
<dbReference type="PROSITE" id="PS50893">
    <property type="entry name" value="ABC_TRANSPORTER_2"/>
    <property type="match status" value="1"/>
</dbReference>
<protein>
    <submittedName>
        <fullName evidence="5">ABC transporter ATP-binding protein</fullName>
    </submittedName>
</protein>
<sequence length="239" mass="26570">MIFRIEDLHFEKGGKEILKGVNLAVKKNSIHTIIGVNGTGKTTLASLIMGLEGYIVKSGKILFEGEDISKLSITERAKKGITLGWQIPTSFEGITVREYLNINNKDLKPEESLQLVGLNPTKYLPRLVNEELSGGERKRIELSSILSMKPKFAVLDEPDSGIDINSIHYIKKALLKLLEMGSTVLIISHNEFIADFSDKVSLLCGDQIIKEGKNKEVIDYFKNHCMSCEHVGVVDKGEL</sequence>
<accession>A0A660S3Z7</accession>
<keyword evidence="2" id="KW-0547">Nucleotide-binding</keyword>
<dbReference type="Proteomes" id="UP000282321">
    <property type="component" value="Unassembled WGS sequence"/>
</dbReference>
<name>A0A660S3Z7_UNCT6</name>
<dbReference type="InterPro" id="IPR010230">
    <property type="entry name" value="FeS-cluster_ATPase_SufC"/>
</dbReference>
<dbReference type="SUPFAM" id="SSF52540">
    <property type="entry name" value="P-loop containing nucleoside triphosphate hydrolases"/>
    <property type="match status" value="1"/>
</dbReference>
<evidence type="ECO:0000259" key="4">
    <source>
        <dbReference type="PROSITE" id="PS50893"/>
    </source>
</evidence>
<dbReference type="EMBL" id="QNBC01000184">
    <property type="protein sequence ID" value="RKX64197.1"/>
    <property type="molecule type" value="Genomic_DNA"/>
</dbReference>
<evidence type="ECO:0000313" key="5">
    <source>
        <dbReference type="EMBL" id="RKX64197.1"/>
    </source>
</evidence>
<dbReference type="PANTHER" id="PTHR43204:SF2">
    <property type="entry name" value="ABC TRANSPORTER, ATP-BINDING PROTEIN"/>
    <property type="match status" value="1"/>
</dbReference>
<dbReference type="PANTHER" id="PTHR43204">
    <property type="entry name" value="ABC TRANSPORTER I FAMILY MEMBER 6, CHLOROPLASTIC"/>
    <property type="match status" value="1"/>
</dbReference>
<dbReference type="GO" id="GO:0016887">
    <property type="term" value="F:ATP hydrolysis activity"/>
    <property type="evidence" value="ECO:0007669"/>
    <property type="project" value="InterPro"/>
</dbReference>
<dbReference type="GO" id="GO:0005524">
    <property type="term" value="F:ATP binding"/>
    <property type="evidence" value="ECO:0007669"/>
    <property type="project" value="UniProtKB-KW"/>
</dbReference>
<organism evidence="5 6">
    <name type="scientific">candidate division TA06 bacterium</name>
    <dbReference type="NCBI Taxonomy" id="2250710"/>
    <lineage>
        <taxon>Bacteria</taxon>
        <taxon>Bacteria division TA06</taxon>
    </lineage>
</organism>
<comment type="caution">
    <text evidence="5">The sequence shown here is derived from an EMBL/GenBank/DDBJ whole genome shotgun (WGS) entry which is preliminary data.</text>
</comment>